<dbReference type="Pfam" id="PF09286">
    <property type="entry name" value="Pro-kuma_activ"/>
    <property type="match status" value="1"/>
</dbReference>
<feature type="domain" description="Peptidase S53" evidence="9">
    <location>
        <begin position="227"/>
        <end position="658"/>
    </location>
</feature>
<dbReference type="SUPFAM" id="SSF52743">
    <property type="entry name" value="Subtilisin-like"/>
    <property type="match status" value="1"/>
</dbReference>
<dbReference type="InterPro" id="IPR050819">
    <property type="entry name" value="Tripeptidyl-peptidase_I"/>
</dbReference>
<accession>A0A5N6KUX6</accession>
<evidence type="ECO:0000256" key="6">
    <source>
        <dbReference type="ARBA" id="ARBA00023145"/>
    </source>
</evidence>
<dbReference type="CDD" id="cd11377">
    <property type="entry name" value="Pro-peptidase_S53"/>
    <property type="match status" value="1"/>
</dbReference>
<dbReference type="InterPro" id="IPR036852">
    <property type="entry name" value="Peptidase_S8/S53_dom_sf"/>
</dbReference>
<evidence type="ECO:0000256" key="2">
    <source>
        <dbReference type="ARBA" id="ARBA00022723"/>
    </source>
</evidence>
<feature type="binding site" evidence="7">
    <location>
        <position position="638"/>
    </location>
    <ligand>
        <name>Ca(2+)</name>
        <dbReference type="ChEBI" id="CHEBI:29108"/>
    </ligand>
</feature>
<dbReference type="EMBL" id="VIBQ01000013">
    <property type="protein sequence ID" value="KAB8346133.1"/>
    <property type="molecule type" value="Genomic_DNA"/>
</dbReference>
<dbReference type="GO" id="GO:0006508">
    <property type="term" value="P:proteolysis"/>
    <property type="evidence" value="ECO:0007669"/>
    <property type="project" value="UniProtKB-KW"/>
</dbReference>
<keyword evidence="11" id="KW-1185">Reference proteome</keyword>
<proteinExistence type="predicted"/>
<dbReference type="Gene3D" id="3.40.50.200">
    <property type="entry name" value="Peptidase S8/S53 domain"/>
    <property type="match status" value="1"/>
</dbReference>
<dbReference type="GO" id="GO:0008240">
    <property type="term" value="F:tripeptidyl-peptidase activity"/>
    <property type="evidence" value="ECO:0007669"/>
    <property type="project" value="TreeGrafter"/>
</dbReference>
<keyword evidence="6" id="KW-0865">Zymogen</keyword>
<organism evidence="10 11">
    <name type="scientific">Carpinus fangiana</name>
    <dbReference type="NCBI Taxonomy" id="176857"/>
    <lineage>
        <taxon>Eukaryota</taxon>
        <taxon>Viridiplantae</taxon>
        <taxon>Streptophyta</taxon>
        <taxon>Embryophyta</taxon>
        <taxon>Tracheophyta</taxon>
        <taxon>Spermatophyta</taxon>
        <taxon>Magnoliopsida</taxon>
        <taxon>eudicotyledons</taxon>
        <taxon>Gunneridae</taxon>
        <taxon>Pentapetalae</taxon>
        <taxon>rosids</taxon>
        <taxon>fabids</taxon>
        <taxon>Fagales</taxon>
        <taxon>Betulaceae</taxon>
        <taxon>Carpinus</taxon>
    </lineage>
</organism>
<keyword evidence="1 7" id="KW-0645">Protease</keyword>
<evidence type="ECO:0000313" key="10">
    <source>
        <dbReference type="EMBL" id="KAB8346133.1"/>
    </source>
</evidence>
<keyword evidence="8" id="KW-0732">Signal</keyword>
<dbReference type="GO" id="GO:0046872">
    <property type="term" value="F:metal ion binding"/>
    <property type="evidence" value="ECO:0007669"/>
    <property type="project" value="UniProtKB-UniRule"/>
</dbReference>
<keyword evidence="5 7" id="KW-0106">Calcium</keyword>
<gene>
    <name evidence="10" type="ORF">FH972_023180</name>
</gene>
<keyword evidence="3 7" id="KW-0378">Hydrolase</keyword>
<feature type="binding site" evidence="7">
    <location>
        <position position="636"/>
    </location>
    <ligand>
        <name>Ca(2+)</name>
        <dbReference type="ChEBI" id="CHEBI:29108"/>
    </ligand>
</feature>
<keyword evidence="4 7" id="KW-0720">Serine protease</keyword>
<feature type="active site" description="Charge relay system" evidence="7">
    <location>
        <position position="307"/>
    </location>
</feature>
<dbReference type="SMART" id="SM00944">
    <property type="entry name" value="Pro-kuma_activ"/>
    <property type="match status" value="1"/>
</dbReference>
<keyword evidence="2 7" id="KW-0479">Metal-binding</keyword>
<dbReference type="Proteomes" id="UP000327013">
    <property type="component" value="Unassembled WGS sequence"/>
</dbReference>
<dbReference type="SUPFAM" id="SSF54897">
    <property type="entry name" value="Protease propeptides/inhibitors"/>
    <property type="match status" value="1"/>
</dbReference>
<dbReference type="InterPro" id="IPR015366">
    <property type="entry name" value="S53_propep"/>
</dbReference>
<dbReference type="AlphaFoldDB" id="A0A5N6KUX6"/>
<feature type="binding site" evidence="7">
    <location>
        <position position="618"/>
    </location>
    <ligand>
        <name>Ca(2+)</name>
        <dbReference type="ChEBI" id="CHEBI:29108"/>
    </ligand>
</feature>
<evidence type="ECO:0000256" key="1">
    <source>
        <dbReference type="ARBA" id="ARBA00022670"/>
    </source>
</evidence>
<evidence type="ECO:0000256" key="4">
    <source>
        <dbReference type="ARBA" id="ARBA00022825"/>
    </source>
</evidence>
<dbReference type="InterPro" id="IPR030400">
    <property type="entry name" value="Sedolisin_dom"/>
</dbReference>
<evidence type="ECO:0000256" key="7">
    <source>
        <dbReference type="PROSITE-ProRule" id="PRU01032"/>
    </source>
</evidence>
<evidence type="ECO:0000259" key="9">
    <source>
        <dbReference type="PROSITE" id="PS51695"/>
    </source>
</evidence>
<feature type="signal peptide" evidence="8">
    <location>
        <begin position="1"/>
        <end position="15"/>
    </location>
</feature>
<dbReference type="PANTHER" id="PTHR14218">
    <property type="entry name" value="PROTEASE S8 TRIPEPTIDYL PEPTIDASE I CLN2"/>
    <property type="match status" value="1"/>
</dbReference>
<protein>
    <recommendedName>
        <fullName evidence="9">Peptidase S53 domain-containing protein</fullName>
    </recommendedName>
</protein>
<comment type="cofactor">
    <cofactor evidence="7">
        <name>Ca(2+)</name>
        <dbReference type="ChEBI" id="CHEBI:29108"/>
    </cofactor>
    <text evidence="7">Binds 1 Ca(2+) ion per subunit.</text>
</comment>
<name>A0A5N6KUX6_9ROSI</name>
<dbReference type="GO" id="GO:0004252">
    <property type="term" value="F:serine-type endopeptidase activity"/>
    <property type="evidence" value="ECO:0007669"/>
    <property type="project" value="UniProtKB-UniRule"/>
</dbReference>
<reference evidence="10 11" key="1">
    <citation type="submission" date="2019-06" db="EMBL/GenBank/DDBJ databases">
        <title>A chromosomal-level reference genome of Carpinus fangiana (Coryloideae, Betulaceae).</title>
        <authorList>
            <person name="Yang X."/>
            <person name="Wang Z."/>
            <person name="Zhang L."/>
            <person name="Hao G."/>
            <person name="Liu J."/>
            <person name="Yang Y."/>
        </authorList>
    </citation>
    <scope>NUCLEOTIDE SEQUENCE [LARGE SCALE GENOMIC DNA]</scope>
    <source>
        <strain evidence="10">Cfa_2016G</strain>
        <tissue evidence="10">Leaf</tissue>
    </source>
</reference>
<feature type="chain" id="PRO_5024306493" description="Peptidase S53 domain-containing protein" evidence="8">
    <location>
        <begin position="16"/>
        <end position="659"/>
    </location>
</feature>
<dbReference type="CDD" id="cd04056">
    <property type="entry name" value="Peptidases_S53"/>
    <property type="match status" value="1"/>
</dbReference>
<comment type="caution">
    <text evidence="10">The sequence shown here is derived from an EMBL/GenBank/DDBJ whole genome shotgun (WGS) entry which is preliminary data.</text>
</comment>
<feature type="binding site" evidence="7">
    <location>
        <position position="617"/>
    </location>
    <ligand>
        <name>Ca(2+)</name>
        <dbReference type="ChEBI" id="CHEBI:29108"/>
    </ligand>
</feature>
<dbReference type="OrthoDB" id="409122at2759"/>
<dbReference type="PANTHER" id="PTHR14218:SF19">
    <property type="entry name" value="SERINE PROTEASE AORO, PUTATIVE (AFU_ORTHOLOGUE AFUA_6G10250)-RELATED"/>
    <property type="match status" value="1"/>
</dbReference>
<dbReference type="PROSITE" id="PS51695">
    <property type="entry name" value="SEDOLISIN"/>
    <property type="match status" value="1"/>
</dbReference>
<sequence length="659" mass="70940">MRLSIIGFLAVGAIAAPAGHVLHEKREFLSANWQKKHAIESRALMPMRIGLTQQNLDQGHDLLMDVSDHTSPNYGKHYTPEEIADIFAPSQNSVDAVTAWLTSAGIARDRISQSWNRQWIQFDALAHEAEDLLKTKYHVYEHTEFGTGNIACDEYHVPAHIQEHVDYITPGIKLFATKPKSTGRDGLQKRTFGVTGKAPVLPPLMKPLPQPLASLKALSLDLICGVAIIPECISAMYNITKATKAAPNNKLGIFEALGDVYSQEDLNLFFATLASNIPQGTHPELRAIDGATAPNPVLTAGPESDLDFEISYPIIYPQGSVLFQTDDDVYQANYTYEGFFNNFLDAIDGSYCSYSAYGETGNDPKLDPSYPHNVPGGYKGNLQCGKYKPTNVISISYGGQEPDLPAYYQKRQCNEFLKLGMQGISVLIASGDSGVSGRPVTGDNGCLGPNMTVFNPDFAASCPYLTAVGATYLPPGAAASKDAEVAVTRFPSGGGFSNIYPAPKYQKTAVANYFKTANPPYQYYSTSNTNNPSNAITANGKKIYNRAGRGYPDVSAVGDNVVIFAMGMPNLIGGTSASAPAFAAILNRINEERIAAGKKTVGFVNPTLYANPGVLHDIVQGSNPGCNTDGFAASKGWDPVTGLGTPNYPAMLKLFMSLP</sequence>
<feature type="active site" description="Charge relay system" evidence="7">
    <location>
        <position position="576"/>
    </location>
</feature>
<evidence type="ECO:0000256" key="8">
    <source>
        <dbReference type="SAM" id="SignalP"/>
    </source>
</evidence>
<evidence type="ECO:0000256" key="5">
    <source>
        <dbReference type="ARBA" id="ARBA00022837"/>
    </source>
</evidence>
<feature type="active site" description="Charge relay system" evidence="7">
    <location>
        <position position="303"/>
    </location>
</feature>
<evidence type="ECO:0000313" key="11">
    <source>
        <dbReference type="Proteomes" id="UP000327013"/>
    </source>
</evidence>
<evidence type="ECO:0000256" key="3">
    <source>
        <dbReference type="ARBA" id="ARBA00022801"/>
    </source>
</evidence>